<dbReference type="EMBL" id="DQ504428">
    <property type="protein sequence ID" value="ABF47410.1"/>
    <property type="molecule type" value="Genomic_DNA"/>
</dbReference>
<dbReference type="Pfam" id="PF06648">
    <property type="entry name" value="AcMNPV_Ac75"/>
    <property type="match status" value="1"/>
</dbReference>
<proteinExistence type="predicted"/>
<dbReference type="RefSeq" id="YP_717606.1">
    <property type="nucleotide sequence ID" value="NC_008293.1"/>
</dbReference>
<dbReference type="Proteomes" id="UP000214353">
    <property type="component" value="Segment"/>
</dbReference>
<accession>Q0N433</accession>
<organism evidence="1 2">
    <name type="scientific">Clanis bilineata nucleopolyhedrovirus</name>
    <dbReference type="NCBI Taxonomy" id="1307957"/>
    <lineage>
        <taxon>Viruses</taxon>
        <taxon>Viruses incertae sedis</taxon>
        <taxon>Naldaviricetes</taxon>
        <taxon>Lefavirales</taxon>
        <taxon>Baculoviridae</taxon>
        <taxon>Alphabaculovirus</taxon>
        <taxon>Alphabaculovirus clabilineatae</taxon>
    </lineage>
</organism>
<name>Q0N433_9ABAC</name>
<reference evidence="1 2" key="1">
    <citation type="journal article" date="2009" name="BMC Genomics">
        <title>Genomic sequence, organization and characteristics of a new nucleopolyhedrovirus isolated from Clanis bilineata larva.</title>
        <authorList>
            <person name="Zhu S.Y."/>
            <person name="Yi J.P."/>
            <person name="Shen W.D."/>
            <person name="Wang L.Q."/>
            <person name="He H.G."/>
            <person name="Wang Y."/>
            <person name="Li B."/>
            <person name="Wang W.B."/>
        </authorList>
    </citation>
    <scope>NUCLEOTIDE SEQUENCE [LARGE SCALE GENOMIC DNA]</scope>
    <source>
        <strain evidence="1">DZ1</strain>
    </source>
</reference>
<dbReference type="KEGG" id="vg:5141885"/>
<sequence>MDIFKSFINQIYECVPFATKVLKVSEHIKSYQNGLKKDKRFCDKFVKVLKMFIASQITIEDMCNIMAAVDSPNKLTADQIDFLCQQVQHNHEVMRILHTFVDEQHIDDQDIHELAKFLITEISNSIIYCR</sequence>
<dbReference type="GeneID" id="5141885"/>
<dbReference type="OrthoDB" id="19562at10239"/>
<evidence type="ECO:0000313" key="1">
    <source>
        <dbReference type="EMBL" id="ABF47410.1"/>
    </source>
</evidence>
<keyword evidence="2" id="KW-1185">Reference proteome</keyword>
<evidence type="ECO:0000313" key="2">
    <source>
        <dbReference type="Proteomes" id="UP000214353"/>
    </source>
</evidence>
<dbReference type="InterPro" id="IPR010594">
    <property type="entry name" value="AcMNPV_Ac75"/>
</dbReference>
<protein>
    <submittedName>
        <fullName evidence="1">Ac75-like protein</fullName>
    </submittedName>
</protein>